<feature type="transmembrane region" description="Helical" evidence="7">
    <location>
        <begin position="329"/>
        <end position="354"/>
    </location>
</feature>
<dbReference type="RefSeq" id="WP_349642130.1">
    <property type="nucleotide sequence ID" value="NZ_CAWVOH010000002.1"/>
</dbReference>
<keyword evidence="4 7" id="KW-0812">Transmembrane</keyword>
<evidence type="ECO:0000256" key="1">
    <source>
        <dbReference type="ARBA" id="ARBA00004651"/>
    </source>
</evidence>
<evidence type="ECO:0000256" key="2">
    <source>
        <dbReference type="ARBA" id="ARBA00008335"/>
    </source>
</evidence>
<dbReference type="PANTHER" id="PTHR23514">
    <property type="entry name" value="BYPASS OF STOP CODON PROTEIN 6"/>
    <property type="match status" value="1"/>
</dbReference>
<proteinExistence type="inferred from homology"/>
<feature type="transmembrane region" description="Helical" evidence="7">
    <location>
        <begin position="271"/>
        <end position="290"/>
    </location>
</feature>
<organism evidence="9 10">
    <name type="scientific">Eupransor demetentiae</name>
    <dbReference type="NCBI Taxonomy" id="3109584"/>
    <lineage>
        <taxon>Bacteria</taxon>
        <taxon>Bacillati</taxon>
        <taxon>Bacillota</taxon>
        <taxon>Bacilli</taxon>
        <taxon>Lactobacillales</taxon>
        <taxon>Lactobacillaceae</taxon>
        <taxon>Eupransor</taxon>
    </lineage>
</organism>
<feature type="transmembrane region" description="Helical" evidence="7">
    <location>
        <begin position="74"/>
        <end position="91"/>
    </location>
</feature>
<evidence type="ECO:0000256" key="6">
    <source>
        <dbReference type="ARBA" id="ARBA00023136"/>
    </source>
</evidence>
<comment type="subcellular location">
    <subcellularLocation>
        <location evidence="1">Cell membrane</location>
        <topology evidence="1">Multi-pass membrane protein</topology>
    </subcellularLocation>
</comment>
<evidence type="ECO:0000313" key="9">
    <source>
        <dbReference type="EMBL" id="CAK8054584.1"/>
    </source>
</evidence>
<dbReference type="InterPro" id="IPR036259">
    <property type="entry name" value="MFS_trans_sf"/>
</dbReference>
<feature type="transmembrane region" description="Helical" evidence="7">
    <location>
        <begin position="204"/>
        <end position="224"/>
    </location>
</feature>
<dbReference type="EMBL" id="CAWVOH010000002">
    <property type="protein sequence ID" value="CAK8054584.1"/>
    <property type="molecule type" value="Genomic_DNA"/>
</dbReference>
<dbReference type="InterPro" id="IPR020846">
    <property type="entry name" value="MFS_dom"/>
</dbReference>
<feature type="transmembrane region" description="Helical" evidence="7">
    <location>
        <begin position="360"/>
        <end position="383"/>
    </location>
</feature>
<name>A0ABP0ETN6_9LACO</name>
<keyword evidence="6 7" id="KW-0472">Membrane</keyword>
<gene>
    <name evidence="9" type="ORF">R54876_GBNLAHCA_01154</name>
</gene>
<feature type="transmembrane region" description="Helical" evidence="7">
    <location>
        <begin position="41"/>
        <end position="62"/>
    </location>
</feature>
<protein>
    <submittedName>
        <fullName evidence="9">Sugar phosphate permease (UhpC)</fullName>
    </submittedName>
</protein>
<evidence type="ECO:0000256" key="5">
    <source>
        <dbReference type="ARBA" id="ARBA00022989"/>
    </source>
</evidence>
<keyword evidence="5 7" id="KW-1133">Transmembrane helix</keyword>
<feature type="domain" description="Major facilitator superfamily (MFS) profile" evidence="8">
    <location>
        <begin position="8"/>
        <end position="389"/>
    </location>
</feature>
<comment type="similarity">
    <text evidence="2">Belongs to the major facilitator superfamily.</text>
</comment>
<keyword evidence="10" id="KW-1185">Reference proteome</keyword>
<dbReference type="PROSITE" id="PS00216">
    <property type="entry name" value="SUGAR_TRANSPORT_1"/>
    <property type="match status" value="1"/>
</dbReference>
<dbReference type="Pfam" id="PF07690">
    <property type="entry name" value="MFS_1"/>
    <property type="match status" value="1"/>
</dbReference>
<dbReference type="Proteomes" id="UP001314241">
    <property type="component" value="Unassembled WGS sequence"/>
</dbReference>
<reference evidence="9 10" key="1">
    <citation type="submission" date="2024-01" db="EMBL/GenBank/DDBJ databases">
        <authorList>
            <person name="Botero Cardona J."/>
        </authorList>
    </citation>
    <scope>NUCLEOTIDE SEQUENCE [LARGE SCALE GENOMIC DNA]</scope>
    <source>
        <strain evidence="9 10">LMG 33000</strain>
    </source>
</reference>
<accession>A0ABP0ETN6</accession>
<dbReference type="SUPFAM" id="SSF103473">
    <property type="entry name" value="MFS general substrate transporter"/>
    <property type="match status" value="1"/>
</dbReference>
<dbReference type="InterPro" id="IPR011701">
    <property type="entry name" value="MFS"/>
</dbReference>
<dbReference type="InterPro" id="IPR005829">
    <property type="entry name" value="Sugar_transporter_CS"/>
</dbReference>
<dbReference type="PROSITE" id="PS50850">
    <property type="entry name" value="MFS"/>
    <property type="match status" value="1"/>
</dbReference>
<evidence type="ECO:0000256" key="4">
    <source>
        <dbReference type="ARBA" id="ARBA00022692"/>
    </source>
</evidence>
<dbReference type="InterPro" id="IPR051788">
    <property type="entry name" value="MFS_Transporter"/>
</dbReference>
<dbReference type="Gene3D" id="1.20.1250.20">
    <property type="entry name" value="MFS general substrate transporter like domains"/>
    <property type="match status" value="2"/>
</dbReference>
<feature type="transmembrane region" description="Helical" evidence="7">
    <location>
        <begin position="296"/>
        <end position="317"/>
    </location>
</feature>
<evidence type="ECO:0000256" key="7">
    <source>
        <dbReference type="SAM" id="Phobius"/>
    </source>
</evidence>
<evidence type="ECO:0000259" key="8">
    <source>
        <dbReference type="PROSITE" id="PS50850"/>
    </source>
</evidence>
<feature type="transmembrane region" description="Helical" evidence="7">
    <location>
        <begin position="12"/>
        <end position="35"/>
    </location>
</feature>
<comment type="caution">
    <text evidence="9">The sequence shown here is derived from an EMBL/GenBank/DDBJ whole genome shotgun (WGS) entry which is preliminary data.</text>
</comment>
<sequence>MQESSTRLKIGLFLNYFVHGCGLIILTQNLGHLAANWHSSLAIASFVLSGVGIGRLVAYFTMGLLSDKLGRKTTLLFGMLTYLIFFVLSPINQSIPFAYALSILAGIANSALDSATYPLLAESKGNKTANSVLIKAFMSSAEFVLPIIVLVSNQNQLWFGLSFLFPATILFLNIFNIAALPITKSKTVQEAASVAIKLSGWKKSLVTGSLLLYGYTSMAIMLWFTQWITIFAKGIGYSSSTAHLLLSLYSLGSISGVLVGFILLRLKATDSIVFLVQNIIATISIAVVALSTTEWLSIAACFAFGFSAAAGLMQIALSTLLKVHPEKKGIFTGIFFSFGSLASFSVPIITGYLIKNSQVNIIFGDVLIVLLGLAVAIILQAALPKAERV</sequence>
<keyword evidence="3" id="KW-0813">Transport</keyword>
<dbReference type="PANTHER" id="PTHR23514:SF3">
    <property type="entry name" value="BYPASS OF STOP CODON PROTEIN 6"/>
    <property type="match status" value="1"/>
</dbReference>
<evidence type="ECO:0000313" key="10">
    <source>
        <dbReference type="Proteomes" id="UP001314241"/>
    </source>
</evidence>
<feature type="transmembrane region" description="Helical" evidence="7">
    <location>
        <begin position="244"/>
        <end position="264"/>
    </location>
</feature>
<evidence type="ECO:0000256" key="3">
    <source>
        <dbReference type="ARBA" id="ARBA00022448"/>
    </source>
</evidence>
<feature type="transmembrane region" description="Helical" evidence="7">
    <location>
        <begin position="157"/>
        <end position="183"/>
    </location>
</feature>